<dbReference type="PANTHER" id="PTHR45757:SF7">
    <property type="entry name" value="MFS DOMAIN-CONTAINING PROTEIN"/>
    <property type="match status" value="1"/>
</dbReference>
<dbReference type="Proteomes" id="UP000024404">
    <property type="component" value="Unassembled WGS sequence"/>
</dbReference>
<feature type="transmembrane region" description="Helical" evidence="1">
    <location>
        <begin position="301"/>
        <end position="327"/>
    </location>
</feature>
<sequence length="626" mass="71827">MKGNIFQRMPKSRQLSYCCFVNNIRYLILILLIACLSILFANIILYSVAVIYDDYQDTQLWKQIHLTQLTSTKKRRFLQNVADENNLDSSNIKRHLAEILETANFNFNETDESYGTNNVTFAGRNLFSDTILNKERTTTISFVSGSNVIDPSILRKHKDSEELIYKNGLPFDKDRKSLKWVDNSKDGSGKTRQQIEIEDIAHRTVEKKLQHFLVWTAPGTGMFCGSFFTSWFLRSFGSRRFFAVMMVVSAIATVLLAMTPQIKYGRYLTICMRFIQGLAFSSVFPMIGLVTANWGTLKQQFLFLICCTCFIQLAPLFSWFISSFIFVRDYRIPFLVHATVTCLLALIWLVFFREKPQYHFSVNGMELNKIVAGKIKAEHNRILAENPCRPLIMSFSVWAIWIAACGYFVVVSVAAQFLPLYCLLIVRETRTDSAILAVVPFLFMFIMTQLHGLWYRLAKLFTERISILAFNTISFIICSLIFIFLAIFPPGGTFHHSVVAAFTLILCILTFSVYGFYRSAVLVGRFFGQFIISYIRFFIGFAFFITAATTVFFVEENNADEWRVMFLILAAFLLICAAAFGIFGSASPEEWSKDSWDPSAARPMITFDQIDYHADECGILEMRILR</sequence>
<feature type="transmembrane region" description="Helical" evidence="1">
    <location>
        <begin position="499"/>
        <end position="517"/>
    </location>
</feature>
<proteinExistence type="predicted"/>
<evidence type="ECO:0000313" key="3">
    <source>
        <dbReference type="Proteomes" id="UP000024404"/>
    </source>
</evidence>
<feature type="transmembrane region" description="Helical" evidence="1">
    <location>
        <begin position="26"/>
        <end position="52"/>
    </location>
</feature>
<feature type="transmembrane region" description="Helical" evidence="1">
    <location>
        <begin position="529"/>
        <end position="554"/>
    </location>
</feature>
<keyword evidence="3" id="KW-1185">Reference proteome</keyword>
<dbReference type="SUPFAM" id="SSF103473">
    <property type="entry name" value="MFS general substrate transporter"/>
    <property type="match status" value="1"/>
</dbReference>
<feature type="transmembrane region" description="Helical" evidence="1">
    <location>
        <begin position="434"/>
        <end position="455"/>
    </location>
</feature>
<organism evidence="2 3">
    <name type="scientific">Onchocerca volvulus</name>
    <dbReference type="NCBI Taxonomy" id="6282"/>
    <lineage>
        <taxon>Eukaryota</taxon>
        <taxon>Metazoa</taxon>
        <taxon>Ecdysozoa</taxon>
        <taxon>Nematoda</taxon>
        <taxon>Chromadorea</taxon>
        <taxon>Rhabditida</taxon>
        <taxon>Spirurina</taxon>
        <taxon>Spiruromorpha</taxon>
        <taxon>Filarioidea</taxon>
        <taxon>Onchocercidae</taxon>
        <taxon>Onchocerca</taxon>
    </lineage>
</organism>
<keyword evidence="1" id="KW-0812">Transmembrane</keyword>
<feature type="transmembrane region" description="Helical" evidence="1">
    <location>
        <begin position="239"/>
        <end position="258"/>
    </location>
</feature>
<feature type="transmembrane region" description="Helical" evidence="1">
    <location>
        <begin position="334"/>
        <end position="352"/>
    </location>
</feature>
<accession>A0A8R1XKT1</accession>
<keyword evidence="1" id="KW-0472">Membrane</keyword>
<dbReference type="EMBL" id="CMVM020000345">
    <property type="status" value="NOT_ANNOTATED_CDS"/>
    <property type="molecule type" value="Genomic_DNA"/>
</dbReference>
<feature type="transmembrane region" description="Helical" evidence="1">
    <location>
        <begin position="566"/>
        <end position="586"/>
    </location>
</feature>
<dbReference type="InterPro" id="IPR011701">
    <property type="entry name" value="MFS"/>
</dbReference>
<feature type="transmembrane region" description="Helical" evidence="1">
    <location>
        <begin position="467"/>
        <end position="487"/>
    </location>
</feature>
<evidence type="ECO:0000313" key="2">
    <source>
        <dbReference type="EnsemblMetazoa" id="OVOC10867.2"/>
    </source>
</evidence>
<keyword evidence="1" id="KW-1133">Transmembrane helix</keyword>
<dbReference type="Gene3D" id="1.20.1250.20">
    <property type="entry name" value="MFS general substrate transporter like domains"/>
    <property type="match status" value="1"/>
</dbReference>
<feature type="transmembrane region" description="Helical" evidence="1">
    <location>
        <begin position="212"/>
        <end position="233"/>
    </location>
</feature>
<reference evidence="3" key="1">
    <citation type="submission" date="2013-10" db="EMBL/GenBank/DDBJ databases">
        <title>Genome sequencing of Onchocerca volvulus.</title>
        <authorList>
            <person name="Cotton J."/>
            <person name="Tsai J."/>
            <person name="Stanley E."/>
            <person name="Tracey A."/>
            <person name="Holroyd N."/>
            <person name="Lustigman S."/>
            <person name="Berriman M."/>
        </authorList>
    </citation>
    <scope>NUCLEOTIDE SEQUENCE</scope>
</reference>
<dbReference type="GO" id="GO:0016020">
    <property type="term" value="C:membrane"/>
    <property type="evidence" value="ECO:0007669"/>
    <property type="project" value="TreeGrafter"/>
</dbReference>
<name>A0A8R1XKT1_ONCVO</name>
<dbReference type="GO" id="GO:0022857">
    <property type="term" value="F:transmembrane transporter activity"/>
    <property type="evidence" value="ECO:0007669"/>
    <property type="project" value="InterPro"/>
</dbReference>
<protein>
    <recommendedName>
        <fullName evidence="4">Major facilitator superfamily (MFS) profile domain-containing protein</fullName>
    </recommendedName>
</protein>
<evidence type="ECO:0000256" key="1">
    <source>
        <dbReference type="SAM" id="Phobius"/>
    </source>
</evidence>
<dbReference type="EnsemblMetazoa" id="OVOC10867.2">
    <property type="protein sequence ID" value="OVOC10867.2"/>
    <property type="gene ID" value="WBGene00247676"/>
</dbReference>
<feature type="transmembrane region" description="Helical" evidence="1">
    <location>
        <begin position="398"/>
        <end position="422"/>
    </location>
</feature>
<dbReference type="AlphaFoldDB" id="A0A8R1XKT1"/>
<dbReference type="Pfam" id="PF07690">
    <property type="entry name" value="MFS_1"/>
    <property type="match status" value="1"/>
</dbReference>
<evidence type="ECO:0008006" key="4">
    <source>
        <dbReference type="Google" id="ProtNLM"/>
    </source>
</evidence>
<dbReference type="InterPro" id="IPR036259">
    <property type="entry name" value="MFS_trans_sf"/>
</dbReference>
<dbReference type="PANTHER" id="PTHR45757">
    <property type="entry name" value="PROTEIN CBG23364-RELATED"/>
    <property type="match status" value="1"/>
</dbReference>
<dbReference type="EnsemblMetazoa" id="OVOC10867.1">
    <property type="protein sequence ID" value="OVOC10867.1"/>
    <property type="gene ID" value="WBGene00247676"/>
</dbReference>
<feature type="transmembrane region" description="Helical" evidence="1">
    <location>
        <begin position="270"/>
        <end position="295"/>
    </location>
</feature>
<reference evidence="2" key="2">
    <citation type="submission" date="2022-06" db="UniProtKB">
        <authorList>
            <consortium name="EnsemblMetazoa"/>
        </authorList>
    </citation>
    <scope>IDENTIFICATION</scope>
</reference>